<dbReference type="Proteomes" id="UP000054217">
    <property type="component" value="Unassembled WGS sequence"/>
</dbReference>
<sequence length="411" mass="45846">MQARLDAVTGEAAEAEEDARRMRDAIIASESRARAAQAAAEAAAATQQEALKQAKEELERARQTIEEARRAEAAARAEAERRWQAAEEGRRRAEAARADADRATRAAQAEAQKAAAAKEEAEKRWKAGIQPVVTPSLEELEKAKRRIQYKEGVFHFAVAGVAGSGKSSLINAFRGLRNKDAGAAATGVVETTLTMTRYPDPNPQHPFVWFDIPGAGTLKITDWQYFNAQGLYVFDCIIVLFDNRFTMTDIAILSNARRFQIPTYIVRSKADQHIRNLMRDMGYDSEEDDEDDPGHNQGRRNKLYKAARKQYIEKTRESVRINLEDANLPDQRVYLISNDTMLSCTTTQRLPKKVIDEIELLIDIYAQVVSRRSLPREDDGLLSSLRSAKGKLTDTLSSAVVNSMHSMAFAA</sequence>
<feature type="compositionally biased region" description="Low complexity" evidence="2">
    <location>
        <begin position="105"/>
        <end position="115"/>
    </location>
</feature>
<evidence type="ECO:0000256" key="2">
    <source>
        <dbReference type="SAM" id="MobiDB-lite"/>
    </source>
</evidence>
<dbReference type="EMBL" id="KN831947">
    <property type="protein sequence ID" value="KIO12321.1"/>
    <property type="molecule type" value="Genomic_DNA"/>
</dbReference>
<evidence type="ECO:0000313" key="5">
    <source>
        <dbReference type="Proteomes" id="UP000054217"/>
    </source>
</evidence>
<dbReference type="InterPro" id="IPR030385">
    <property type="entry name" value="G_IRG_dom"/>
</dbReference>
<protein>
    <recommendedName>
        <fullName evidence="3">IRG-type G domain-containing protein</fullName>
    </recommendedName>
</protein>
<dbReference type="GO" id="GO:0005525">
    <property type="term" value="F:GTP binding"/>
    <property type="evidence" value="ECO:0007669"/>
    <property type="project" value="InterPro"/>
</dbReference>
<feature type="compositionally biased region" description="Low complexity" evidence="2">
    <location>
        <begin position="38"/>
        <end position="51"/>
    </location>
</feature>
<evidence type="ECO:0000256" key="1">
    <source>
        <dbReference type="ARBA" id="ARBA00005429"/>
    </source>
</evidence>
<feature type="region of interest" description="Disordered" evidence="2">
    <location>
        <begin position="38"/>
        <end position="124"/>
    </location>
</feature>
<proteinExistence type="inferred from homology"/>
<feature type="compositionally biased region" description="Basic and acidic residues" evidence="2">
    <location>
        <begin position="52"/>
        <end position="104"/>
    </location>
</feature>
<accession>A0A0C3PT27</accession>
<name>A0A0C3PT27_PISTI</name>
<dbReference type="AlphaFoldDB" id="A0A0C3PT27"/>
<dbReference type="InterPro" id="IPR027417">
    <property type="entry name" value="P-loop_NTPase"/>
</dbReference>
<feature type="domain" description="IRG-type G" evidence="3">
    <location>
        <begin position="152"/>
        <end position="357"/>
    </location>
</feature>
<keyword evidence="5" id="KW-1185">Reference proteome</keyword>
<reference evidence="4 5" key="1">
    <citation type="submission" date="2014-04" db="EMBL/GenBank/DDBJ databases">
        <authorList>
            <consortium name="DOE Joint Genome Institute"/>
            <person name="Kuo A."/>
            <person name="Kohler A."/>
            <person name="Costa M.D."/>
            <person name="Nagy L.G."/>
            <person name="Floudas D."/>
            <person name="Copeland A."/>
            <person name="Barry K.W."/>
            <person name="Cichocki N."/>
            <person name="Veneault-Fourrey C."/>
            <person name="LaButti K."/>
            <person name="Lindquist E.A."/>
            <person name="Lipzen A."/>
            <person name="Lundell T."/>
            <person name="Morin E."/>
            <person name="Murat C."/>
            <person name="Sun H."/>
            <person name="Tunlid A."/>
            <person name="Henrissat B."/>
            <person name="Grigoriev I.V."/>
            <person name="Hibbett D.S."/>
            <person name="Martin F."/>
            <person name="Nordberg H.P."/>
            <person name="Cantor M.N."/>
            <person name="Hua S.X."/>
        </authorList>
    </citation>
    <scope>NUCLEOTIDE SEQUENCE [LARGE SCALE GENOMIC DNA]</scope>
    <source>
        <strain evidence="4 5">Marx 270</strain>
    </source>
</reference>
<reference evidence="5" key="2">
    <citation type="submission" date="2015-01" db="EMBL/GenBank/DDBJ databases">
        <title>Evolutionary Origins and Diversification of the Mycorrhizal Mutualists.</title>
        <authorList>
            <consortium name="DOE Joint Genome Institute"/>
            <consortium name="Mycorrhizal Genomics Consortium"/>
            <person name="Kohler A."/>
            <person name="Kuo A."/>
            <person name="Nagy L.G."/>
            <person name="Floudas D."/>
            <person name="Copeland A."/>
            <person name="Barry K.W."/>
            <person name="Cichocki N."/>
            <person name="Veneault-Fourrey C."/>
            <person name="LaButti K."/>
            <person name="Lindquist E.A."/>
            <person name="Lipzen A."/>
            <person name="Lundell T."/>
            <person name="Morin E."/>
            <person name="Murat C."/>
            <person name="Riley R."/>
            <person name="Ohm R."/>
            <person name="Sun H."/>
            <person name="Tunlid A."/>
            <person name="Henrissat B."/>
            <person name="Grigoriev I.V."/>
            <person name="Hibbett D.S."/>
            <person name="Martin F."/>
        </authorList>
    </citation>
    <scope>NUCLEOTIDE SEQUENCE [LARGE SCALE GENOMIC DNA]</scope>
    <source>
        <strain evidence="5">Marx 270</strain>
    </source>
</reference>
<dbReference type="PANTHER" id="PTHR14143">
    <property type="entry name" value="INTERFERON-INDUCIBLE GTPASE FAMILY MEMBER"/>
    <property type="match status" value="1"/>
</dbReference>
<dbReference type="InParanoid" id="A0A0C3PT27"/>
<dbReference type="Gene3D" id="3.40.50.300">
    <property type="entry name" value="P-loop containing nucleotide triphosphate hydrolases"/>
    <property type="match status" value="1"/>
</dbReference>
<feature type="region of interest" description="Disordered" evidence="2">
    <location>
        <begin position="1"/>
        <end position="20"/>
    </location>
</feature>
<comment type="similarity">
    <text evidence="1">Belongs to the TRAFAC class dynamin-like GTPase superfamily. IRG family.</text>
</comment>
<dbReference type="STRING" id="870435.A0A0C3PT27"/>
<dbReference type="Pfam" id="PF05049">
    <property type="entry name" value="IIGP"/>
    <property type="match status" value="1"/>
</dbReference>
<dbReference type="SUPFAM" id="SSF52540">
    <property type="entry name" value="P-loop containing nucleoside triphosphate hydrolases"/>
    <property type="match status" value="1"/>
</dbReference>
<evidence type="ECO:0000259" key="3">
    <source>
        <dbReference type="PROSITE" id="PS51716"/>
    </source>
</evidence>
<gene>
    <name evidence="4" type="ORF">M404DRAFT_123610</name>
</gene>
<dbReference type="InterPro" id="IPR007743">
    <property type="entry name" value="Immunity-related_GTPase-like"/>
</dbReference>
<evidence type="ECO:0000313" key="4">
    <source>
        <dbReference type="EMBL" id="KIO12321.1"/>
    </source>
</evidence>
<dbReference type="OrthoDB" id="422720at2759"/>
<dbReference type="GO" id="GO:0016020">
    <property type="term" value="C:membrane"/>
    <property type="evidence" value="ECO:0007669"/>
    <property type="project" value="InterPro"/>
</dbReference>
<dbReference type="PANTHER" id="PTHR14143:SF1">
    <property type="entry name" value="IRG-TYPE G DOMAIN-CONTAINING PROTEIN"/>
    <property type="match status" value="1"/>
</dbReference>
<organism evidence="4 5">
    <name type="scientific">Pisolithus tinctorius Marx 270</name>
    <dbReference type="NCBI Taxonomy" id="870435"/>
    <lineage>
        <taxon>Eukaryota</taxon>
        <taxon>Fungi</taxon>
        <taxon>Dikarya</taxon>
        <taxon>Basidiomycota</taxon>
        <taxon>Agaricomycotina</taxon>
        <taxon>Agaricomycetes</taxon>
        <taxon>Agaricomycetidae</taxon>
        <taxon>Boletales</taxon>
        <taxon>Sclerodermatineae</taxon>
        <taxon>Pisolithaceae</taxon>
        <taxon>Pisolithus</taxon>
    </lineage>
</organism>
<dbReference type="PROSITE" id="PS51716">
    <property type="entry name" value="G_IRG"/>
    <property type="match status" value="1"/>
</dbReference>
<dbReference type="HOGENOM" id="CLU_034479_0_0_1"/>